<proteinExistence type="inferred from homology"/>
<dbReference type="Gene3D" id="3.30.300.210">
    <property type="entry name" value="Nutrient germinant receptor protein C, domain 3"/>
    <property type="match status" value="1"/>
</dbReference>
<evidence type="ECO:0000313" key="11">
    <source>
        <dbReference type="Proteomes" id="UP001597221"/>
    </source>
</evidence>
<keyword evidence="3" id="KW-0309">Germination</keyword>
<evidence type="ECO:0000256" key="6">
    <source>
        <dbReference type="ARBA" id="ARBA00023139"/>
    </source>
</evidence>
<keyword evidence="7" id="KW-0449">Lipoprotein</keyword>
<evidence type="ECO:0000256" key="5">
    <source>
        <dbReference type="ARBA" id="ARBA00023136"/>
    </source>
</evidence>
<dbReference type="InterPro" id="IPR008844">
    <property type="entry name" value="Spore_GerAC-like"/>
</dbReference>
<feature type="domain" description="Spore germination GerAC-like C-terminal" evidence="8">
    <location>
        <begin position="213"/>
        <end position="381"/>
    </location>
</feature>
<accession>A0ABW4HWJ9</accession>
<dbReference type="Pfam" id="PF05504">
    <property type="entry name" value="Spore_GerAC"/>
    <property type="match status" value="1"/>
</dbReference>
<evidence type="ECO:0000259" key="9">
    <source>
        <dbReference type="Pfam" id="PF25198"/>
    </source>
</evidence>
<dbReference type="PANTHER" id="PTHR35789:SF1">
    <property type="entry name" value="SPORE GERMINATION PROTEIN B3"/>
    <property type="match status" value="1"/>
</dbReference>
<dbReference type="Gene3D" id="6.20.190.10">
    <property type="entry name" value="Nutrient germinant receptor protein C, domain 1"/>
    <property type="match status" value="1"/>
</dbReference>
<dbReference type="PANTHER" id="PTHR35789">
    <property type="entry name" value="SPORE GERMINATION PROTEIN B3"/>
    <property type="match status" value="1"/>
</dbReference>
<evidence type="ECO:0000256" key="4">
    <source>
        <dbReference type="ARBA" id="ARBA00022729"/>
    </source>
</evidence>
<comment type="similarity">
    <text evidence="2">Belongs to the GerABKC lipoprotein family.</text>
</comment>
<name>A0ABW4HWJ9_9BACI</name>
<feature type="domain" description="Spore germination protein N-terminal" evidence="9">
    <location>
        <begin position="24"/>
        <end position="203"/>
    </location>
</feature>
<dbReference type="NCBIfam" id="TIGR02887">
    <property type="entry name" value="spore_ger_x_C"/>
    <property type="match status" value="1"/>
</dbReference>
<dbReference type="Pfam" id="PF25198">
    <property type="entry name" value="Spore_GerAC_N"/>
    <property type="match status" value="1"/>
</dbReference>
<comment type="caution">
    <text evidence="10">The sequence shown here is derived from an EMBL/GenBank/DDBJ whole genome shotgun (WGS) entry which is preliminary data.</text>
</comment>
<dbReference type="EMBL" id="JBHUDE010000161">
    <property type="protein sequence ID" value="MFD1609700.1"/>
    <property type="molecule type" value="Genomic_DNA"/>
</dbReference>
<evidence type="ECO:0000256" key="3">
    <source>
        <dbReference type="ARBA" id="ARBA00022544"/>
    </source>
</evidence>
<keyword evidence="5" id="KW-0472">Membrane</keyword>
<dbReference type="RefSeq" id="WP_379599139.1">
    <property type="nucleotide sequence ID" value="NZ_JBHUDE010000161.1"/>
</dbReference>
<keyword evidence="4" id="KW-0732">Signal</keyword>
<dbReference type="InterPro" id="IPR057336">
    <property type="entry name" value="GerAC_N"/>
</dbReference>
<comment type="subcellular location">
    <subcellularLocation>
        <location evidence="1">Membrane</location>
        <topology evidence="1">Lipid-anchor</topology>
    </subcellularLocation>
</comment>
<gene>
    <name evidence="10" type="ORF">ACFSBH_18955</name>
</gene>
<sequence length="391" mass="44065">MKNKCLPLVVILSISLFILPGCWDEVEIEDRAFIAAVAIDLAEDTGDETIIEMTEQIVVPAGLGTSTHPGTGKAYRNITRSGKSIYEINRDISRQESRISNVEHLGLIILSKEFAEQEGMLANILDVFIRQQYMRRGVMVAVTDTKAKDLLSVEVEHMKLPSINIIDMLEKDQTAVTKEPARSGDVQEKLLSKRSYALPLLTILPDHTVEYEGIGVMAEEPSKLVGTLTDGDAKGRHFIIGKSQRGSVIAEVDGELVTFDIILGNSKYTLTNSDKNSLAFTVDIELTVSIREYFGTKNLYKEEVKKEFQNELEKEVKKLTHRALVKIKDEFQVDVLEFDRYLQIHHNKLWTEIKDNWDYGENYFSQSEVTINVKTNVREPGASVKIKAKGE</sequence>
<protein>
    <submittedName>
        <fullName evidence="10">Ger(X)C family spore germination protein</fullName>
    </submittedName>
</protein>
<evidence type="ECO:0000313" key="10">
    <source>
        <dbReference type="EMBL" id="MFD1609700.1"/>
    </source>
</evidence>
<evidence type="ECO:0000256" key="2">
    <source>
        <dbReference type="ARBA" id="ARBA00007886"/>
    </source>
</evidence>
<organism evidence="10 11">
    <name type="scientific">Oceanobacillus luteolus</name>
    <dbReference type="NCBI Taxonomy" id="1274358"/>
    <lineage>
        <taxon>Bacteria</taxon>
        <taxon>Bacillati</taxon>
        <taxon>Bacillota</taxon>
        <taxon>Bacilli</taxon>
        <taxon>Bacillales</taxon>
        <taxon>Bacillaceae</taxon>
        <taxon>Oceanobacillus</taxon>
    </lineage>
</organism>
<evidence type="ECO:0000256" key="7">
    <source>
        <dbReference type="ARBA" id="ARBA00023288"/>
    </source>
</evidence>
<evidence type="ECO:0000256" key="1">
    <source>
        <dbReference type="ARBA" id="ARBA00004635"/>
    </source>
</evidence>
<keyword evidence="6" id="KW-0564">Palmitate</keyword>
<keyword evidence="11" id="KW-1185">Reference proteome</keyword>
<evidence type="ECO:0000259" key="8">
    <source>
        <dbReference type="Pfam" id="PF05504"/>
    </source>
</evidence>
<dbReference type="InterPro" id="IPR046953">
    <property type="entry name" value="Spore_GerAC-like_C"/>
</dbReference>
<dbReference type="Proteomes" id="UP001597221">
    <property type="component" value="Unassembled WGS sequence"/>
</dbReference>
<dbReference type="InterPro" id="IPR038501">
    <property type="entry name" value="Spore_GerAC_C_sf"/>
</dbReference>
<reference evidence="11" key="1">
    <citation type="journal article" date="2019" name="Int. J. Syst. Evol. Microbiol.">
        <title>The Global Catalogue of Microorganisms (GCM) 10K type strain sequencing project: providing services to taxonomists for standard genome sequencing and annotation.</title>
        <authorList>
            <consortium name="The Broad Institute Genomics Platform"/>
            <consortium name="The Broad Institute Genome Sequencing Center for Infectious Disease"/>
            <person name="Wu L."/>
            <person name="Ma J."/>
        </authorList>
    </citation>
    <scope>NUCLEOTIDE SEQUENCE [LARGE SCALE GENOMIC DNA]</scope>
    <source>
        <strain evidence="11">CGMCC 1.12376</strain>
    </source>
</reference>